<comment type="caution">
    <text evidence="2">The sequence shown here is derived from an EMBL/GenBank/DDBJ whole genome shotgun (WGS) entry which is preliminary data.</text>
</comment>
<keyword evidence="1" id="KW-0812">Transmembrane</keyword>
<proteinExistence type="predicted"/>
<evidence type="ECO:0000313" key="2">
    <source>
        <dbReference type="EMBL" id="OME85299.1"/>
    </source>
</evidence>
<feature type="transmembrane region" description="Helical" evidence="1">
    <location>
        <begin position="37"/>
        <end position="56"/>
    </location>
</feature>
<evidence type="ECO:0000313" key="3">
    <source>
        <dbReference type="Proteomes" id="UP000187074"/>
    </source>
</evidence>
<organism evidence="2 3">
    <name type="scientific">Paenibacillus lautus</name>
    <name type="common">Bacillus lautus</name>
    <dbReference type="NCBI Taxonomy" id="1401"/>
    <lineage>
        <taxon>Bacteria</taxon>
        <taxon>Bacillati</taxon>
        <taxon>Bacillota</taxon>
        <taxon>Bacilli</taxon>
        <taxon>Bacillales</taxon>
        <taxon>Paenibacillaceae</taxon>
        <taxon>Paenibacillus</taxon>
    </lineage>
</organism>
<sequence>MESTNIVTHFRPIYILFILILIISLFIMIFRNRHKIINGFTIAIITLISLAVSAHLTYQIGYLADELGTSGDAVSFMMFIAVVILSLVNLLVYAYKRE</sequence>
<feature type="transmembrane region" description="Helical" evidence="1">
    <location>
        <begin position="76"/>
        <end position="95"/>
    </location>
</feature>
<dbReference type="AlphaFoldDB" id="A0A1R1AIB9"/>
<keyword evidence="1" id="KW-1133">Transmembrane helix</keyword>
<keyword evidence="1" id="KW-0472">Membrane</keyword>
<reference evidence="2 3" key="1">
    <citation type="submission" date="2016-11" db="EMBL/GenBank/DDBJ databases">
        <title>Paenibacillus species isolates.</title>
        <authorList>
            <person name="Beno S.M."/>
        </authorList>
    </citation>
    <scope>NUCLEOTIDE SEQUENCE [LARGE SCALE GENOMIC DNA]</scope>
    <source>
        <strain evidence="2 3">FSL F4-0100</strain>
    </source>
</reference>
<gene>
    <name evidence="2" type="ORF">BK123_33415</name>
</gene>
<accession>A0A1R1AIB9</accession>
<name>A0A1R1AIB9_PAELA</name>
<protein>
    <submittedName>
        <fullName evidence="2">Uncharacterized protein</fullName>
    </submittedName>
</protein>
<dbReference type="EMBL" id="MRTF01000025">
    <property type="protein sequence ID" value="OME85299.1"/>
    <property type="molecule type" value="Genomic_DNA"/>
</dbReference>
<dbReference type="Proteomes" id="UP000187074">
    <property type="component" value="Unassembled WGS sequence"/>
</dbReference>
<evidence type="ECO:0000256" key="1">
    <source>
        <dbReference type="SAM" id="Phobius"/>
    </source>
</evidence>
<dbReference type="RefSeq" id="WP_076326590.1">
    <property type="nucleotide sequence ID" value="NZ_JBCMXI010000018.1"/>
</dbReference>
<feature type="transmembrane region" description="Helical" evidence="1">
    <location>
        <begin position="12"/>
        <end position="30"/>
    </location>
</feature>